<dbReference type="SFLD" id="SFLDG01061">
    <property type="entry name" value="methylthiotransferase"/>
    <property type="match status" value="1"/>
</dbReference>
<dbReference type="GO" id="GO:0046872">
    <property type="term" value="F:metal ion binding"/>
    <property type="evidence" value="ECO:0007669"/>
    <property type="project" value="UniProtKB-KW"/>
</dbReference>
<dbReference type="NCBIfam" id="TIGR00089">
    <property type="entry name" value="MiaB/RimO family radical SAM methylthiotransferase"/>
    <property type="match status" value="1"/>
</dbReference>
<feature type="binding site" evidence="11">
    <location>
        <position position="206"/>
    </location>
    <ligand>
        <name>[4Fe-4S] cluster</name>
        <dbReference type="ChEBI" id="CHEBI:49883"/>
        <label>2</label>
        <note>4Fe-4S-S-AdoMet</note>
    </ligand>
</feature>
<protein>
    <recommendedName>
        <fullName evidence="10 11">tRNA-2-methylthio-N(6)-dimethylallyladenosine synthase</fullName>
        <ecNumber evidence="10 11">2.8.4.3</ecNumber>
    </recommendedName>
    <alternativeName>
        <fullName evidence="11">(Dimethylallyl)adenosine tRNA methylthiotransferase MiaB</fullName>
    </alternativeName>
    <alternativeName>
        <fullName evidence="11">tRNA-i(6)A37 methylthiotransferase</fullName>
    </alternativeName>
</protein>
<evidence type="ECO:0000256" key="4">
    <source>
        <dbReference type="ARBA" id="ARBA00022679"/>
    </source>
</evidence>
<dbReference type="Pfam" id="PF04055">
    <property type="entry name" value="Radical_SAM"/>
    <property type="match status" value="1"/>
</dbReference>
<feature type="binding site" evidence="11">
    <location>
        <position position="199"/>
    </location>
    <ligand>
        <name>[4Fe-4S] cluster</name>
        <dbReference type="ChEBI" id="CHEBI:49883"/>
        <label>2</label>
        <note>4Fe-4S-S-AdoMet</note>
    </ligand>
</feature>
<dbReference type="SMART" id="SM00729">
    <property type="entry name" value="Elp3"/>
    <property type="match status" value="1"/>
</dbReference>
<feature type="binding site" evidence="11">
    <location>
        <position position="203"/>
    </location>
    <ligand>
        <name>[4Fe-4S] cluster</name>
        <dbReference type="ChEBI" id="CHEBI:49883"/>
        <label>2</label>
        <note>4Fe-4S-S-AdoMet</note>
    </ligand>
</feature>
<dbReference type="SFLD" id="SFLDF00273">
    <property type="entry name" value="(dimethylallyl)adenosine_tRNA"/>
    <property type="match status" value="1"/>
</dbReference>
<dbReference type="InterPro" id="IPR006638">
    <property type="entry name" value="Elp3/MiaA/NifB-like_rSAM"/>
</dbReference>
<comment type="function">
    <text evidence="1 11">Catalyzes the methylthiolation of N6-(dimethylallyl)adenosine (i(6)A), leading to the formation of 2-methylthio-N6-(dimethylallyl)adenosine (ms(2)i(6)A) at position 37 in tRNAs that read codons beginning with uridine.</text>
</comment>
<dbReference type="PANTHER" id="PTHR43020:SF2">
    <property type="entry name" value="MITOCHONDRIAL TRNA METHYLTHIOTRANSFERASE CDK5RAP1"/>
    <property type="match status" value="1"/>
</dbReference>
<dbReference type="GO" id="GO:0005829">
    <property type="term" value="C:cytosol"/>
    <property type="evidence" value="ECO:0007669"/>
    <property type="project" value="TreeGrafter"/>
</dbReference>
<evidence type="ECO:0000256" key="6">
    <source>
        <dbReference type="ARBA" id="ARBA00022694"/>
    </source>
</evidence>
<keyword evidence="7 11" id="KW-0479">Metal-binding</keyword>
<keyword evidence="6 11" id="KW-0819">tRNA processing</keyword>
<keyword evidence="2 11" id="KW-0004">4Fe-4S</keyword>
<keyword evidence="3 11" id="KW-0963">Cytoplasm</keyword>
<dbReference type="KEGG" id="manr:MPAN_005540"/>
<dbReference type="Gene3D" id="3.40.50.12160">
    <property type="entry name" value="Methylthiotransferase, N-terminal domain"/>
    <property type="match status" value="1"/>
</dbReference>
<comment type="cofactor">
    <cofactor evidence="11">
        <name>[4Fe-4S] cluster</name>
        <dbReference type="ChEBI" id="CHEBI:49883"/>
    </cofactor>
    <text evidence="11">Binds 2 [4Fe-4S] clusters. One cluster is coordinated with 3 cysteines and an exchangeable S-adenosyl-L-methionine.</text>
</comment>
<dbReference type="PANTHER" id="PTHR43020">
    <property type="entry name" value="CDK5 REGULATORY SUBUNIT-ASSOCIATED PROTEIN 1"/>
    <property type="match status" value="1"/>
</dbReference>
<dbReference type="PROSITE" id="PS50926">
    <property type="entry name" value="TRAM"/>
    <property type="match status" value="1"/>
</dbReference>
<dbReference type="InterPro" id="IPR058240">
    <property type="entry name" value="rSAM_sf"/>
</dbReference>
<dbReference type="InterPro" id="IPR002792">
    <property type="entry name" value="TRAM_dom"/>
</dbReference>
<dbReference type="EMBL" id="AP024412">
    <property type="protein sequence ID" value="BCR35661.1"/>
    <property type="molecule type" value="Genomic_DNA"/>
</dbReference>
<organism evidence="12 13">
    <name type="scientific">Mariniplasma anaerobium</name>
    <dbReference type="NCBI Taxonomy" id="2735436"/>
    <lineage>
        <taxon>Bacteria</taxon>
        <taxon>Bacillati</taxon>
        <taxon>Mycoplasmatota</taxon>
        <taxon>Mollicutes</taxon>
        <taxon>Acholeplasmatales</taxon>
        <taxon>Acholeplasmataceae</taxon>
        <taxon>Mariniplasma</taxon>
    </lineage>
</organism>
<dbReference type="SUPFAM" id="SSF102114">
    <property type="entry name" value="Radical SAM enzymes"/>
    <property type="match status" value="1"/>
</dbReference>
<sequence>MSKKINMDKYFAPDLSQARKRTKKIIEEVQFNLRDAHQKIGFNKTYLIHTYGCQGNEADSETMAGILELMGFIKAISEEESDIIIMNTCAIRENAENRIWGELGRLKAYKRRNPDLILALAGCMAQEENVVKKVLKTYQHVDLIFGTHNIHKIPEYIETAMFAKERVVEVYSTEGEIVENLPKTRNHKFKAWVNIMFGCDEFCTYCIVPYTRGKERSRSKEEVIAEVKELVELGYKEVTLLGQNVNAYGKDKIEDGYTFGDLLRDINKLQIDRIRFTTSHPHDLDKKTMEAIRDCEHVMPFFHLPVQSGSNKVLKKMNRHYTKESYLNVLNQLKEIVPGISVTTDIIVGFPSETEEDFLETLDLVEKADFEGAFTFVFSKREGTPAAKYEDLTPEEDKKQRLYRLNEKVNAGYLRGTTRFLNQTVKVLVDGVSKHNDEVLAGYSEHQKLVNFKGDPSLIGQIVNVKITVAKTWFLLGELVD</sequence>
<dbReference type="PROSITE" id="PS51918">
    <property type="entry name" value="RADICAL_SAM"/>
    <property type="match status" value="1"/>
</dbReference>
<dbReference type="SFLD" id="SFLDS00029">
    <property type="entry name" value="Radical_SAM"/>
    <property type="match status" value="1"/>
</dbReference>
<name>A0A7U9XUF8_9MOLU</name>
<evidence type="ECO:0000313" key="13">
    <source>
        <dbReference type="Proteomes" id="UP000620133"/>
    </source>
</evidence>
<keyword evidence="8 11" id="KW-0408">Iron</keyword>
<comment type="catalytic activity">
    <reaction evidence="11">
        <text>N(6)-dimethylallyladenosine(37) in tRNA + (sulfur carrier)-SH + AH2 + 2 S-adenosyl-L-methionine = 2-methylsulfanyl-N(6)-dimethylallyladenosine(37) in tRNA + (sulfur carrier)-H + 5'-deoxyadenosine + L-methionine + A + S-adenosyl-L-homocysteine + 2 H(+)</text>
        <dbReference type="Rhea" id="RHEA:37067"/>
        <dbReference type="Rhea" id="RHEA-COMP:10375"/>
        <dbReference type="Rhea" id="RHEA-COMP:10376"/>
        <dbReference type="Rhea" id="RHEA-COMP:14737"/>
        <dbReference type="Rhea" id="RHEA-COMP:14739"/>
        <dbReference type="ChEBI" id="CHEBI:13193"/>
        <dbReference type="ChEBI" id="CHEBI:15378"/>
        <dbReference type="ChEBI" id="CHEBI:17319"/>
        <dbReference type="ChEBI" id="CHEBI:17499"/>
        <dbReference type="ChEBI" id="CHEBI:29917"/>
        <dbReference type="ChEBI" id="CHEBI:57844"/>
        <dbReference type="ChEBI" id="CHEBI:57856"/>
        <dbReference type="ChEBI" id="CHEBI:59789"/>
        <dbReference type="ChEBI" id="CHEBI:64428"/>
        <dbReference type="ChEBI" id="CHEBI:74415"/>
        <dbReference type="ChEBI" id="CHEBI:74417"/>
        <dbReference type="EC" id="2.8.4.3"/>
    </reaction>
</comment>
<evidence type="ECO:0000256" key="3">
    <source>
        <dbReference type="ARBA" id="ARBA00022490"/>
    </source>
</evidence>
<dbReference type="InterPro" id="IPR006463">
    <property type="entry name" value="MiaB_methiolase"/>
</dbReference>
<accession>A0A7U9XUF8</accession>
<dbReference type="EC" id="2.8.4.3" evidence="10 11"/>
<evidence type="ECO:0000256" key="9">
    <source>
        <dbReference type="ARBA" id="ARBA00023014"/>
    </source>
</evidence>
<comment type="subunit">
    <text evidence="11">Monomer.</text>
</comment>
<comment type="subcellular location">
    <subcellularLocation>
        <location evidence="11">Cytoplasm</location>
    </subcellularLocation>
</comment>
<dbReference type="InterPro" id="IPR020612">
    <property type="entry name" value="Methylthiotransferase_CS"/>
</dbReference>
<gene>
    <name evidence="11 12" type="primary">miaB</name>
    <name evidence="12" type="ORF">MPAN_005540</name>
</gene>
<dbReference type="InterPro" id="IPR038135">
    <property type="entry name" value="Methylthiotransferase_N_sf"/>
</dbReference>
<dbReference type="InterPro" id="IPR005839">
    <property type="entry name" value="Methylthiotransferase"/>
</dbReference>
<feature type="binding site" evidence="11">
    <location>
        <position position="89"/>
    </location>
    <ligand>
        <name>[4Fe-4S] cluster</name>
        <dbReference type="ChEBI" id="CHEBI:49883"/>
        <label>1</label>
    </ligand>
</feature>
<dbReference type="GO" id="GO:0035597">
    <property type="term" value="F:tRNA-2-methylthio-N(6)-dimethylallyladenosine(37) synthase activity"/>
    <property type="evidence" value="ECO:0007669"/>
    <property type="project" value="UniProtKB-EC"/>
</dbReference>
<dbReference type="Pfam" id="PF01938">
    <property type="entry name" value="TRAM"/>
    <property type="match status" value="1"/>
</dbReference>
<evidence type="ECO:0000256" key="11">
    <source>
        <dbReference type="HAMAP-Rule" id="MF_01864"/>
    </source>
</evidence>
<dbReference type="RefSeq" id="WP_176238504.1">
    <property type="nucleotide sequence ID" value="NZ_AP024412.1"/>
</dbReference>
<dbReference type="CDD" id="cd01335">
    <property type="entry name" value="Radical_SAM"/>
    <property type="match status" value="1"/>
</dbReference>
<proteinExistence type="inferred from homology"/>
<evidence type="ECO:0000256" key="8">
    <source>
        <dbReference type="ARBA" id="ARBA00023004"/>
    </source>
</evidence>
<dbReference type="Pfam" id="PF00919">
    <property type="entry name" value="UPF0004"/>
    <property type="match status" value="1"/>
</dbReference>
<dbReference type="PROSITE" id="PS01278">
    <property type="entry name" value="MTTASE_RADICAL"/>
    <property type="match status" value="1"/>
</dbReference>
<keyword evidence="4 11" id="KW-0808">Transferase</keyword>
<evidence type="ECO:0000256" key="5">
    <source>
        <dbReference type="ARBA" id="ARBA00022691"/>
    </source>
</evidence>
<dbReference type="SFLD" id="SFLDG01082">
    <property type="entry name" value="B12-binding_domain_containing"/>
    <property type="match status" value="1"/>
</dbReference>
<dbReference type="InterPro" id="IPR023404">
    <property type="entry name" value="rSAM_horseshoe"/>
</dbReference>
<dbReference type="FunFam" id="3.80.30.20:FF:000001">
    <property type="entry name" value="tRNA-2-methylthio-N(6)-dimethylallyladenosine synthase 2"/>
    <property type="match status" value="1"/>
</dbReference>
<dbReference type="NCBIfam" id="TIGR01574">
    <property type="entry name" value="miaB-methiolase"/>
    <property type="match status" value="1"/>
</dbReference>
<feature type="binding site" evidence="11">
    <location>
        <position position="53"/>
    </location>
    <ligand>
        <name>[4Fe-4S] cluster</name>
        <dbReference type="ChEBI" id="CHEBI:49883"/>
        <label>1</label>
    </ligand>
</feature>
<dbReference type="Proteomes" id="UP000620133">
    <property type="component" value="Chromosome"/>
</dbReference>
<keyword evidence="5 11" id="KW-0949">S-adenosyl-L-methionine</keyword>
<dbReference type="Gene3D" id="3.80.30.20">
    <property type="entry name" value="tm_1862 like domain"/>
    <property type="match status" value="1"/>
</dbReference>
<dbReference type="FunFam" id="3.40.50.12160:FF:000006">
    <property type="entry name" value="tRNA-2-methylthio-N(6)-dimethylallyladenosine synthase"/>
    <property type="match status" value="1"/>
</dbReference>
<dbReference type="HAMAP" id="MF_01864">
    <property type="entry name" value="tRNA_metthiotr_MiaB"/>
    <property type="match status" value="1"/>
</dbReference>
<dbReference type="PROSITE" id="PS51449">
    <property type="entry name" value="MTTASE_N"/>
    <property type="match status" value="1"/>
</dbReference>
<evidence type="ECO:0000256" key="1">
    <source>
        <dbReference type="ARBA" id="ARBA00003234"/>
    </source>
</evidence>
<evidence type="ECO:0000313" key="12">
    <source>
        <dbReference type="EMBL" id="BCR35661.1"/>
    </source>
</evidence>
<evidence type="ECO:0000256" key="7">
    <source>
        <dbReference type="ARBA" id="ARBA00022723"/>
    </source>
</evidence>
<comment type="similarity">
    <text evidence="11">Belongs to the methylthiotransferase family. MiaB subfamily.</text>
</comment>
<evidence type="ECO:0000256" key="2">
    <source>
        <dbReference type="ARBA" id="ARBA00022485"/>
    </source>
</evidence>
<dbReference type="GO" id="GO:0051539">
    <property type="term" value="F:4 iron, 4 sulfur cluster binding"/>
    <property type="evidence" value="ECO:0007669"/>
    <property type="project" value="UniProtKB-UniRule"/>
</dbReference>
<dbReference type="InterPro" id="IPR007197">
    <property type="entry name" value="rSAM"/>
</dbReference>
<evidence type="ECO:0000256" key="10">
    <source>
        <dbReference type="ARBA" id="ARBA00033765"/>
    </source>
</evidence>
<keyword evidence="13" id="KW-1185">Reference proteome</keyword>
<keyword evidence="9 11" id="KW-0411">Iron-sulfur</keyword>
<dbReference type="AlphaFoldDB" id="A0A7U9XUF8"/>
<reference evidence="12" key="1">
    <citation type="submission" date="2021-01" db="EMBL/GenBank/DDBJ databases">
        <title>Draft genome sequence of Acholeplasmataceae bacterium strain Mahy22.</title>
        <authorList>
            <person name="Watanabe M."/>
            <person name="Kojima H."/>
            <person name="Fukui M."/>
        </authorList>
    </citation>
    <scope>NUCLEOTIDE SEQUENCE</scope>
    <source>
        <strain evidence="12">Mahy22</strain>
    </source>
</reference>
<feature type="binding site" evidence="11">
    <location>
        <position position="123"/>
    </location>
    <ligand>
        <name>[4Fe-4S] cluster</name>
        <dbReference type="ChEBI" id="CHEBI:49883"/>
        <label>1</label>
    </ligand>
</feature>
<dbReference type="InterPro" id="IPR013848">
    <property type="entry name" value="Methylthiotransferase_N"/>
</dbReference>